<proteinExistence type="predicted"/>
<evidence type="ECO:0000313" key="3">
    <source>
        <dbReference type="Proteomes" id="UP001221142"/>
    </source>
</evidence>
<evidence type="ECO:0008006" key="4">
    <source>
        <dbReference type="Google" id="ProtNLM"/>
    </source>
</evidence>
<evidence type="ECO:0000256" key="1">
    <source>
        <dbReference type="SAM" id="MobiDB-lite"/>
    </source>
</evidence>
<protein>
    <recommendedName>
        <fullName evidence="4">F-box domain-containing protein</fullName>
    </recommendedName>
</protein>
<accession>A0AAD7AY44</accession>
<dbReference type="Gene3D" id="3.80.10.10">
    <property type="entry name" value="Ribonuclease Inhibitor"/>
    <property type="match status" value="1"/>
</dbReference>
<organism evidence="2 3">
    <name type="scientific">Roridomyces roridus</name>
    <dbReference type="NCBI Taxonomy" id="1738132"/>
    <lineage>
        <taxon>Eukaryota</taxon>
        <taxon>Fungi</taxon>
        <taxon>Dikarya</taxon>
        <taxon>Basidiomycota</taxon>
        <taxon>Agaricomycotina</taxon>
        <taxon>Agaricomycetes</taxon>
        <taxon>Agaricomycetidae</taxon>
        <taxon>Agaricales</taxon>
        <taxon>Marasmiineae</taxon>
        <taxon>Mycenaceae</taxon>
        <taxon>Roridomyces</taxon>
    </lineage>
</organism>
<keyword evidence="3" id="KW-1185">Reference proteome</keyword>
<dbReference type="AlphaFoldDB" id="A0AAD7AY44"/>
<reference evidence="2" key="1">
    <citation type="submission" date="2023-03" db="EMBL/GenBank/DDBJ databases">
        <title>Massive genome expansion in bonnet fungi (Mycena s.s.) driven by repeated elements and novel gene families across ecological guilds.</title>
        <authorList>
            <consortium name="Lawrence Berkeley National Laboratory"/>
            <person name="Harder C.B."/>
            <person name="Miyauchi S."/>
            <person name="Viragh M."/>
            <person name="Kuo A."/>
            <person name="Thoen E."/>
            <person name="Andreopoulos B."/>
            <person name="Lu D."/>
            <person name="Skrede I."/>
            <person name="Drula E."/>
            <person name="Henrissat B."/>
            <person name="Morin E."/>
            <person name="Kohler A."/>
            <person name="Barry K."/>
            <person name="LaButti K."/>
            <person name="Morin E."/>
            <person name="Salamov A."/>
            <person name="Lipzen A."/>
            <person name="Mereny Z."/>
            <person name="Hegedus B."/>
            <person name="Baldrian P."/>
            <person name="Stursova M."/>
            <person name="Weitz H."/>
            <person name="Taylor A."/>
            <person name="Grigoriev I.V."/>
            <person name="Nagy L.G."/>
            <person name="Martin F."/>
            <person name="Kauserud H."/>
        </authorList>
    </citation>
    <scope>NUCLEOTIDE SEQUENCE</scope>
    <source>
        <strain evidence="2">9284</strain>
    </source>
</reference>
<dbReference type="EMBL" id="JARKIF010000123">
    <property type="protein sequence ID" value="KAJ7603839.1"/>
    <property type="molecule type" value="Genomic_DNA"/>
</dbReference>
<sequence>MDSAAFNFRSPSRSSAGPGSIPPPGQEIMMASGSFNFQTPATSRSVDILPNAMVSEDDCRRIHGLLVDAREGVALLTSQLAGMNVSSYADKRKLTARRNRLTEFIDAHLAVLSVTRRIPEDVLREIFLACVSFDEPPSLDPNEPPLVLCRVSRDWRCLALSMPRLWNALKIGPLTEGQNDRMQQIADAAKDWLSRSASLPLTIAFIGQPRPVGINKFQLAPAVSRTTTPTYHAVLRTLATFAPRWKSFTFHVAESIHLASLSHVSPSDVSMLQSVSIRCEQIPRSEENLPFLSADTITSVSIHPDYLASRSRNRLPWATVLDLTLDGGSFVAAILRECALLKTFTLRNIDCVYAPRLGDPVLLEELQNFSMTDGERGDSESARSFLRNLVLPNLRHLEYRKNNGWAKESLVIEPVLESCALTLRSLDLIVCMSMTAFFNALQAAKHLEELIIQSEPSTRAGSGEPDHILIPLTPSLASPTPVLCPRLRSVALLNFGSKISDEVLLQFVRERTEGREGLVKLGSVKTRFNR</sequence>
<gene>
    <name evidence="2" type="ORF">FB45DRAFT_811705</name>
</gene>
<feature type="region of interest" description="Disordered" evidence="1">
    <location>
        <begin position="1"/>
        <end position="25"/>
    </location>
</feature>
<name>A0AAD7AY44_9AGAR</name>
<dbReference type="SUPFAM" id="SSF52047">
    <property type="entry name" value="RNI-like"/>
    <property type="match status" value="1"/>
</dbReference>
<dbReference type="Proteomes" id="UP001221142">
    <property type="component" value="Unassembled WGS sequence"/>
</dbReference>
<evidence type="ECO:0000313" key="2">
    <source>
        <dbReference type="EMBL" id="KAJ7603839.1"/>
    </source>
</evidence>
<feature type="non-terminal residue" evidence="2">
    <location>
        <position position="1"/>
    </location>
</feature>
<comment type="caution">
    <text evidence="2">The sequence shown here is derived from an EMBL/GenBank/DDBJ whole genome shotgun (WGS) entry which is preliminary data.</text>
</comment>
<feature type="compositionally biased region" description="Low complexity" evidence="1">
    <location>
        <begin position="10"/>
        <end position="19"/>
    </location>
</feature>
<dbReference type="InterPro" id="IPR032675">
    <property type="entry name" value="LRR_dom_sf"/>
</dbReference>